<dbReference type="InterPro" id="IPR016047">
    <property type="entry name" value="M23ase_b-sheet_dom"/>
</dbReference>
<evidence type="ECO:0000313" key="6">
    <source>
        <dbReference type="Proteomes" id="UP001304683"/>
    </source>
</evidence>
<evidence type="ECO:0000256" key="3">
    <source>
        <dbReference type="SAM" id="Phobius"/>
    </source>
</evidence>
<evidence type="ECO:0000259" key="4">
    <source>
        <dbReference type="Pfam" id="PF01551"/>
    </source>
</evidence>
<reference evidence="5 6" key="1">
    <citation type="submission" date="2023-08" db="EMBL/GenBank/DDBJ databases">
        <title>Genome sequence of Thermaerobacter compostii strain Ins1, a spore-forming filamentous bacterium isolated from a deep geothermal reservoir.</title>
        <authorList>
            <person name="Bregnard D."/>
            <person name="Gonzalez D."/>
            <person name="Junier P."/>
        </authorList>
    </citation>
    <scope>NUCLEOTIDE SEQUENCE [LARGE SCALE GENOMIC DNA]</scope>
    <source>
        <strain evidence="5 6">Ins1</strain>
    </source>
</reference>
<keyword evidence="3" id="KW-0472">Membrane</keyword>
<accession>A0ABZ0QP13</accession>
<feature type="region of interest" description="Disordered" evidence="2">
    <location>
        <begin position="58"/>
        <end position="120"/>
    </location>
</feature>
<gene>
    <name evidence="5" type="ORF">Q5761_00700</name>
</gene>
<dbReference type="CDD" id="cd12797">
    <property type="entry name" value="M23_peptidase"/>
    <property type="match status" value="1"/>
</dbReference>
<dbReference type="Gene3D" id="2.70.70.10">
    <property type="entry name" value="Glucose Permease (Domain IIA)"/>
    <property type="match status" value="1"/>
</dbReference>
<dbReference type="InterPro" id="IPR050570">
    <property type="entry name" value="Cell_wall_metabolism_enzyme"/>
</dbReference>
<organism evidence="5 6">
    <name type="scientific">Thermaerobacter composti</name>
    <dbReference type="NCBI Taxonomy" id="554949"/>
    <lineage>
        <taxon>Bacteria</taxon>
        <taxon>Bacillati</taxon>
        <taxon>Bacillota</taxon>
        <taxon>Clostridia</taxon>
        <taxon>Eubacteriales</taxon>
        <taxon>Clostridiales Family XVII. Incertae Sedis</taxon>
        <taxon>Thermaerobacter</taxon>
    </lineage>
</organism>
<protein>
    <submittedName>
        <fullName evidence="5">Peptidoglycan DD-metalloendopeptidase family protein</fullName>
    </submittedName>
</protein>
<dbReference type="Proteomes" id="UP001304683">
    <property type="component" value="Chromosome"/>
</dbReference>
<dbReference type="EMBL" id="CP132508">
    <property type="protein sequence ID" value="WPD19225.1"/>
    <property type="molecule type" value="Genomic_DNA"/>
</dbReference>
<keyword evidence="1" id="KW-0732">Signal</keyword>
<dbReference type="PANTHER" id="PTHR21666:SF289">
    <property type="entry name" value="L-ALA--D-GLU ENDOPEPTIDASE"/>
    <property type="match status" value="1"/>
</dbReference>
<evidence type="ECO:0000256" key="2">
    <source>
        <dbReference type="SAM" id="MobiDB-lite"/>
    </source>
</evidence>
<dbReference type="SUPFAM" id="SSF51261">
    <property type="entry name" value="Duplicated hybrid motif"/>
    <property type="match status" value="1"/>
</dbReference>
<dbReference type="RefSeq" id="WP_318750807.1">
    <property type="nucleotide sequence ID" value="NZ_CP132508.1"/>
</dbReference>
<proteinExistence type="predicted"/>
<evidence type="ECO:0000313" key="5">
    <source>
        <dbReference type="EMBL" id="WPD19225.1"/>
    </source>
</evidence>
<keyword evidence="6" id="KW-1185">Reference proteome</keyword>
<feature type="compositionally biased region" description="Basic and acidic residues" evidence="2">
    <location>
        <begin position="100"/>
        <end position="114"/>
    </location>
</feature>
<dbReference type="Pfam" id="PF01551">
    <property type="entry name" value="Peptidase_M23"/>
    <property type="match status" value="1"/>
</dbReference>
<dbReference type="PANTHER" id="PTHR21666">
    <property type="entry name" value="PEPTIDASE-RELATED"/>
    <property type="match status" value="1"/>
</dbReference>
<name>A0ABZ0QP13_9FIRM</name>
<dbReference type="InterPro" id="IPR011055">
    <property type="entry name" value="Dup_hybrid_motif"/>
</dbReference>
<sequence length="249" mass="26095">MQENPQSGQSRIPGRLANWMAKLRGWPALRPLLGFIVLVAVFVGSYLYFQGWPGLSGPEPSAVEEPTTPAGADQGSAPSAATPQPVPSQAGAAAGAETGTRSEPRDDVPTREVAGETTPALAWPVTNGRTAMGFGWQYSETMGDWRWHPGVDLAVPEGTDVLAAADGRVVGVERDAERGLTVTIEHDGGYRTVYASLAEASVEAGQQVRRGQAIGKAGSSARVESAAGVHVHFEIWLGDEAVDPNTVIG</sequence>
<evidence type="ECO:0000256" key="1">
    <source>
        <dbReference type="ARBA" id="ARBA00022729"/>
    </source>
</evidence>
<feature type="transmembrane region" description="Helical" evidence="3">
    <location>
        <begin position="28"/>
        <end position="49"/>
    </location>
</feature>
<feature type="domain" description="M23ase beta-sheet core" evidence="4">
    <location>
        <begin position="148"/>
        <end position="244"/>
    </location>
</feature>
<keyword evidence="3" id="KW-0812">Transmembrane</keyword>
<keyword evidence="3" id="KW-1133">Transmembrane helix</keyword>